<evidence type="ECO:0000313" key="3">
    <source>
        <dbReference type="Proteomes" id="UP000823633"/>
    </source>
</evidence>
<dbReference type="GO" id="GO:0008324">
    <property type="term" value="F:monoatomic cation transmembrane transporter activity"/>
    <property type="evidence" value="ECO:0007669"/>
    <property type="project" value="InterPro"/>
</dbReference>
<dbReference type="GO" id="GO:0006813">
    <property type="term" value="P:potassium ion transport"/>
    <property type="evidence" value="ECO:0007669"/>
    <property type="project" value="InterPro"/>
</dbReference>
<name>A0A9D9E6K3_9SPIR</name>
<dbReference type="InterPro" id="IPR036721">
    <property type="entry name" value="RCK_C_sf"/>
</dbReference>
<dbReference type="Gene3D" id="3.40.50.720">
    <property type="entry name" value="NAD(P)-binding Rossmann-like Domain"/>
    <property type="match status" value="1"/>
</dbReference>
<dbReference type="EMBL" id="JADIMU010000009">
    <property type="protein sequence ID" value="MBO8442362.1"/>
    <property type="molecule type" value="Genomic_DNA"/>
</dbReference>
<dbReference type="Proteomes" id="UP000823633">
    <property type="component" value="Unassembled WGS sequence"/>
</dbReference>
<dbReference type="Gene3D" id="3.30.70.1450">
    <property type="entry name" value="Regulator of K+ conductance, C-terminal domain"/>
    <property type="match status" value="1"/>
</dbReference>
<reference evidence="2" key="2">
    <citation type="journal article" date="2021" name="PeerJ">
        <title>Extensive microbial diversity within the chicken gut microbiome revealed by metagenomics and culture.</title>
        <authorList>
            <person name="Gilroy R."/>
            <person name="Ravi A."/>
            <person name="Getino M."/>
            <person name="Pursley I."/>
            <person name="Horton D.L."/>
            <person name="Alikhan N.F."/>
            <person name="Baker D."/>
            <person name="Gharbi K."/>
            <person name="Hall N."/>
            <person name="Watson M."/>
            <person name="Adriaenssens E.M."/>
            <person name="Foster-Nyarko E."/>
            <person name="Jarju S."/>
            <person name="Secka A."/>
            <person name="Antonio M."/>
            <person name="Oren A."/>
            <person name="Chaudhuri R.R."/>
            <person name="La Ragione R."/>
            <person name="Hildebrand F."/>
            <person name="Pallen M.J."/>
        </authorList>
    </citation>
    <scope>NUCLEOTIDE SEQUENCE</scope>
    <source>
        <strain evidence="2">11167</strain>
    </source>
</reference>
<protein>
    <submittedName>
        <fullName evidence="2">TrkA family potassium uptake protein</fullName>
    </submittedName>
</protein>
<dbReference type="InterPro" id="IPR003148">
    <property type="entry name" value="RCK_N"/>
</dbReference>
<gene>
    <name evidence="2" type="ORF">IAC42_01175</name>
</gene>
<evidence type="ECO:0000313" key="2">
    <source>
        <dbReference type="EMBL" id="MBO8442362.1"/>
    </source>
</evidence>
<dbReference type="PANTHER" id="PTHR43833">
    <property type="entry name" value="POTASSIUM CHANNEL PROTEIN 2-RELATED-RELATED"/>
    <property type="match status" value="1"/>
</dbReference>
<dbReference type="InterPro" id="IPR050721">
    <property type="entry name" value="Trk_Ktr_HKT_K-transport"/>
</dbReference>
<organism evidence="2 3">
    <name type="scientific">Candidatus Aphodenecus pullistercoris</name>
    <dbReference type="NCBI Taxonomy" id="2840669"/>
    <lineage>
        <taxon>Bacteria</taxon>
        <taxon>Pseudomonadati</taxon>
        <taxon>Spirochaetota</taxon>
        <taxon>Spirochaetia</taxon>
        <taxon>Spirochaetales</taxon>
        <taxon>Candidatus Aphodenecus</taxon>
    </lineage>
</organism>
<accession>A0A9D9E6K3</accession>
<dbReference type="InterPro" id="IPR036291">
    <property type="entry name" value="NAD(P)-bd_dom_sf"/>
</dbReference>
<feature type="domain" description="RCK C-terminal" evidence="1">
    <location>
        <begin position="137"/>
        <end position="217"/>
    </location>
</feature>
<comment type="caution">
    <text evidence="2">The sequence shown here is derived from an EMBL/GenBank/DDBJ whole genome shotgun (WGS) entry which is preliminary data.</text>
</comment>
<sequence length="217" mass="23362">MAKDVKYGIIGLGRFGLAVAQTLIKGGDDVIAVDVDAEKLSALSDQTENVYIVHQITADSLIETGLDKCEVVIIGIGKNIEASLLAALHCIELKIPRVIAKANSEEHAQILRMIGAEVIFPEVDTAQRIARTLRNSLLVDFFSVGSGYSIIQANLPDKLVGKSVVESNLRRKYGINIIAVNRDGHIVADITPDLVFKKGDVLILVGSDKSLNAFMGI</sequence>
<dbReference type="PROSITE" id="PS51202">
    <property type="entry name" value="RCK_C"/>
    <property type="match status" value="1"/>
</dbReference>
<dbReference type="Pfam" id="PF02254">
    <property type="entry name" value="TrkA_N"/>
    <property type="match status" value="1"/>
</dbReference>
<dbReference type="AlphaFoldDB" id="A0A9D9E6K3"/>
<dbReference type="SUPFAM" id="SSF116726">
    <property type="entry name" value="TrkA C-terminal domain-like"/>
    <property type="match status" value="1"/>
</dbReference>
<dbReference type="SUPFAM" id="SSF51735">
    <property type="entry name" value="NAD(P)-binding Rossmann-fold domains"/>
    <property type="match status" value="1"/>
</dbReference>
<evidence type="ECO:0000259" key="1">
    <source>
        <dbReference type="PROSITE" id="PS51202"/>
    </source>
</evidence>
<dbReference type="InterPro" id="IPR006037">
    <property type="entry name" value="RCK_C"/>
</dbReference>
<dbReference type="Pfam" id="PF02080">
    <property type="entry name" value="TrkA_C"/>
    <property type="match status" value="1"/>
</dbReference>
<dbReference type="PANTHER" id="PTHR43833:SF7">
    <property type="entry name" value="KTR SYSTEM POTASSIUM UPTAKE PROTEIN C"/>
    <property type="match status" value="1"/>
</dbReference>
<proteinExistence type="predicted"/>
<reference evidence="2" key="1">
    <citation type="submission" date="2020-10" db="EMBL/GenBank/DDBJ databases">
        <authorList>
            <person name="Gilroy R."/>
        </authorList>
    </citation>
    <scope>NUCLEOTIDE SEQUENCE</scope>
    <source>
        <strain evidence="2">11167</strain>
    </source>
</reference>